<accession>A0A4R7PZW3</accession>
<protein>
    <recommendedName>
        <fullName evidence="6">tRNA (Guanine-N1)-methyltransferase</fullName>
    </recommendedName>
</protein>
<organism evidence="4 5">
    <name type="scientific">Gelidibacter sediminis</name>
    <dbReference type="NCBI Taxonomy" id="1608710"/>
    <lineage>
        <taxon>Bacteria</taxon>
        <taxon>Pseudomonadati</taxon>
        <taxon>Bacteroidota</taxon>
        <taxon>Flavobacteriia</taxon>
        <taxon>Flavobacteriales</taxon>
        <taxon>Flavobacteriaceae</taxon>
        <taxon>Gelidibacter</taxon>
    </lineage>
</organism>
<evidence type="ECO:0000256" key="3">
    <source>
        <dbReference type="SAM" id="SignalP"/>
    </source>
</evidence>
<feature type="transmembrane region" description="Helical" evidence="2">
    <location>
        <begin position="135"/>
        <end position="153"/>
    </location>
</feature>
<dbReference type="OrthoDB" id="981213at2"/>
<evidence type="ECO:0000256" key="2">
    <source>
        <dbReference type="SAM" id="Phobius"/>
    </source>
</evidence>
<gene>
    <name evidence="4" type="ORF">BXY82_2635</name>
</gene>
<keyword evidence="2" id="KW-0472">Membrane</keyword>
<evidence type="ECO:0000256" key="1">
    <source>
        <dbReference type="SAM" id="Coils"/>
    </source>
</evidence>
<feature type="coiled-coil region" evidence="1">
    <location>
        <begin position="76"/>
        <end position="117"/>
    </location>
</feature>
<dbReference type="RefSeq" id="WP_133758586.1">
    <property type="nucleotide sequence ID" value="NZ_SOBW01000008.1"/>
</dbReference>
<name>A0A4R7PZW3_9FLAO</name>
<keyword evidence="2" id="KW-0812">Transmembrane</keyword>
<comment type="caution">
    <text evidence="4">The sequence shown here is derived from an EMBL/GenBank/DDBJ whole genome shotgun (WGS) entry which is preliminary data.</text>
</comment>
<keyword evidence="3" id="KW-0732">Signal</keyword>
<evidence type="ECO:0000313" key="4">
    <source>
        <dbReference type="EMBL" id="TDU40583.1"/>
    </source>
</evidence>
<sequence length="205" mass="23901">MHSLKTLTFTFLACLFFVVANAQETSTEDDDKLSLTEGTIDNQFEYVIQKSYNYQEYKNVKKTWLYQLKAHTLDSLKAIQNNLTRTQNTVDSLVQEITTLKSNLSETKTTLAETNEEKDNMALFGLQMSKSNYNVLMWSIIGGLFALLLLFIYKYRNSNSVTKLAKKSLVETEEEFEEHRRTALEREQKVRRQLQDEINKQKSIK</sequence>
<feature type="coiled-coil region" evidence="1">
    <location>
        <begin position="169"/>
        <end position="204"/>
    </location>
</feature>
<evidence type="ECO:0000313" key="5">
    <source>
        <dbReference type="Proteomes" id="UP000294689"/>
    </source>
</evidence>
<keyword evidence="2" id="KW-1133">Transmembrane helix</keyword>
<dbReference type="EMBL" id="SOBW01000008">
    <property type="protein sequence ID" value="TDU40583.1"/>
    <property type="molecule type" value="Genomic_DNA"/>
</dbReference>
<evidence type="ECO:0008006" key="6">
    <source>
        <dbReference type="Google" id="ProtNLM"/>
    </source>
</evidence>
<dbReference type="AlphaFoldDB" id="A0A4R7PZW3"/>
<reference evidence="4 5" key="1">
    <citation type="submission" date="2019-03" db="EMBL/GenBank/DDBJ databases">
        <title>Genomic Encyclopedia of Archaeal and Bacterial Type Strains, Phase II (KMG-II): from individual species to whole genera.</title>
        <authorList>
            <person name="Goeker M."/>
        </authorList>
    </citation>
    <scope>NUCLEOTIDE SEQUENCE [LARGE SCALE GENOMIC DNA]</scope>
    <source>
        <strain evidence="4 5">DSM 28135</strain>
    </source>
</reference>
<feature type="chain" id="PRO_5020667569" description="tRNA (Guanine-N1)-methyltransferase" evidence="3">
    <location>
        <begin position="23"/>
        <end position="205"/>
    </location>
</feature>
<keyword evidence="5" id="KW-1185">Reference proteome</keyword>
<proteinExistence type="predicted"/>
<keyword evidence="1" id="KW-0175">Coiled coil</keyword>
<dbReference type="Proteomes" id="UP000294689">
    <property type="component" value="Unassembled WGS sequence"/>
</dbReference>
<feature type="signal peptide" evidence="3">
    <location>
        <begin position="1"/>
        <end position="22"/>
    </location>
</feature>